<keyword evidence="3" id="KW-0472">Membrane</keyword>
<protein>
    <submittedName>
        <fullName evidence="5">Poly-gamma-glutamate synthesis protein (Capsule biosynthesis protein)</fullName>
    </submittedName>
</protein>
<keyword evidence="3" id="KW-0812">Transmembrane</keyword>
<feature type="region of interest" description="Disordered" evidence="2">
    <location>
        <begin position="47"/>
        <end position="100"/>
    </location>
</feature>
<keyword evidence="6" id="KW-1185">Reference proteome</keyword>
<dbReference type="PANTHER" id="PTHR33393">
    <property type="entry name" value="POLYGLUTAMINE SYNTHESIS ACCESSORY PROTEIN RV0574C-RELATED"/>
    <property type="match status" value="1"/>
</dbReference>
<dbReference type="PANTHER" id="PTHR33393:SF13">
    <property type="entry name" value="PGA BIOSYNTHESIS PROTEIN CAPA"/>
    <property type="match status" value="1"/>
</dbReference>
<dbReference type="OrthoDB" id="9810906at2"/>
<feature type="compositionally biased region" description="Basic and acidic residues" evidence="2">
    <location>
        <begin position="77"/>
        <end position="91"/>
    </location>
</feature>
<evidence type="ECO:0000256" key="1">
    <source>
        <dbReference type="ARBA" id="ARBA00005662"/>
    </source>
</evidence>
<dbReference type="Proteomes" id="UP000198806">
    <property type="component" value="Unassembled WGS sequence"/>
</dbReference>
<dbReference type="SUPFAM" id="SSF56300">
    <property type="entry name" value="Metallo-dependent phosphatases"/>
    <property type="match status" value="1"/>
</dbReference>
<name>A0A1I5H2W2_9FIRM</name>
<dbReference type="SMART" id="SM00854">
    <property type="entry name" value="PGA_cap"/>
    <property type="match status" value="1"/>
</dbReference>
<reference evidence="5 6" key="1">
    <citation type="submission" date="2016-10" db="EMBL/GenBank/DDBJ databases">
        <authorList>
            <person name="de Groot N.N."/>
        </authorList>
    </citation>
    <scope>NUCLEOTIDE SEQUENCE [LARGE SCALE GENOMIC DNA]</scope>
    <source>
        <strain evidence="5 6">DSM 1283</strain>
    </source>
</reference>
<comment type="similarity">
    <text evidence="1">Belongs to the CapA family.</text>
</comment>
<dbReference type="RefSeq" id="WP_091687435.1">
    <property type="nucleotide sequence ID" value="NZ_BAABFM010000082.1"/>
</dbReference>
<dbReference type="InterPro" id="IPR019079">
    <property type="entry name" value="Capsule_synth_CapA"/>
</dbReference>
<gene>
    <name evidence="5" type="ORF">SAMN04489757_12517</name>
</gene>
<dbReference type="Pfam" id="PF09587">
    <property type="entry name" value="PGA_cap"/>
    <property type="match status" value="1"/>
</dbReference>
<dbReference type="AlphaFoldDB" id="A0A1I5H2W2"/>
<evidence type="ECO:0000313" key="6">
    <source>
        <dbReference type="Proteomes" id="UP000198806"/>
    </source>
</evidence>
<proteinExistence type="inferred from homology"/>
<evidence type="ECO:0000256" key="2">
    <source>
        <dbReference type="SAM" id="MobiDB-lite"/>
    </source>
</evidence>
<dbReference type="InterPro" id="IPR052169">
    <property type="entry name" value="CW_Biosynth-Accessory"/>
</dbReference>
<dbReference type="InterPro" id="IPR029052">
    <property type="entry name" value="Metallo-depent_PP-like"/>
</dbReference>
<evidence type="ECO:0000256" key="3">
    <source>
        <dbReference type="SAM" id="Phobius"/>
    </source>
</evidence>
<organism evidence="5 6">
    <name type="scientific">Anaerocolumna aminovalerica</name>
    <dbReference type="NCBI Taxonomy" id="1527"/>
    <lineage>
        <taxon>Bacteria</taxon>
        <taxon>Bacillati</taxon>
        <taxon>Bacillota</taxon>
        <taxon>Clostridia</taxon>
        <taxon>Lachnospirales</taxon>
        <taxon>Lachnospiraceae</taxon>
        <taxon>Anaerocolumna</taxon>
    </lineage>
</organism>
<dbReference type="STRING" id="1527.SAMN04489757_12517"/>
<feature type="compositionally biased region" description="Basic and acidic residues" evidence="2">
    <location>
        <begin position="47"/>
        <end position="67"/>
    </location>
</feature>
<feature type="transmembrane region" description="Helical" evidence="3">
    <location>
        <begin position="12"/>
        <end position="34"/>
    </location>
</feature>
<dbReference type="Gene3D" id="3.60.21.10">
    <property type="match status" value="1"/>
</dbReference>
<accession>A0A1I5H2W2</accession>
<dbReference type="EMBL" id="FOWD01000025">
    <property type="protein sequence ID" value="SFO42575.1"/>
    <property type="molecule type" value="Genomic_DNA"/>
</dbReference>
<evidence type="ECO:0000259" key="4">
    <source>
        <dbReference type="SMART" id="SM00854"/>
    </source>
</evidence>
<feature type="domain" description="Capsule synthesis protein CapA" evidence="4">
    <location>
        <begin position="107"/>
        <end position="348"/>
    </location>
</feature>
<keyword evidence="3" id="KW-1133">Transmembrane helix</keyword>
<dbReference type="CDD" id="cd07381">
    <property type="entry name" value="MPP_CapA"/>
    <property type="match status" value="1"/>
</dbReference>
<sequence length="413" mass="46736">MSKKKFHARLRTIVIIICILTVGIIGELIAYSYVKISDKAREDSYVEKDLNNSDNKETAIKDPDKDTNTASEENNSDETKEEGRDSVKENPYEDDNNSGDKNTDEIVMLFTGDIYFSDFILNQYNKKGLDGILSENIQEEFHNAHIVMANEEFPFSKRGSKAKDKQFTFRIDPQYVQIFSDMMINVVTLGNNHVLDYGTEALLDTFSTLQDAKIPYVGAGNNLKEARETKYFDVGEKTVAILGASRVIPVTEWNAGENKPGLFTTYDPTALIAEIETAKLQSDYVIVYVHWGIEKKNHPEEYQRKMAKQYIDAGADLVVGSHPHVLQGMEYYKGKPIIYSLGNFMFYSNIPQTALLKVTLQKGDSVKTELLPAKAENGTTFIIEDTKEIQQFYKYMTDISYGVTFDKSGAISY</sequence>
<evidence type="ECO:0000313" key="5">
    <source>
        <dbReference type="EMBL" id="SFO42575.1"/>
    </source>
</evidence>